<reference evidence="2" key="1">
    <citation type="journal article" date="2019" name="Int. J. Syst. Evol. Microbiol.">
        <title>The Global Catalogue of Microorganisms (GCM) 10K type strain sequencing project: providing services to taxonomists for standard genome sequencing and annotation.</title>
        <authorList>
            <consortium name="The Broad Institute Genomics Platform"/>
            <consortium name="The Broad Institute Genome Sequencing Center for Infectious Disease"/>
            <person name="Wu L."/>
            <person name="Ma J."/>
        </authorList>
    </citation>
    <scope>NUCLEOTIDE SEQUENCE [LARGE SCALE GENOMIC DNA]</scope>
    <source>
        <strain evidence="2">CGMCC 4.7177</strain>
    </source>
</reference>
<evidence type="ECO:0000313" key="1">
    <source>
        <dbReference type="EMBL" id="MFC4501241.1"/>
    </source>
</evidence>
<organism evidence="1 2">
    <name type="scientific">Streptomyces vulcanius</name>
    <dbReference type="NCBI Taxonomy" id="1441876"/>
    <lineage>
        <taxon>Bacteria</taxon>
        <taxon>Bacillati</taxon>
        <taxon>Actinomycetota</taxon>
        <taxon>Actinomycetes</taxon>
        <taxon>Kitasatosporales</taxon>
        <taxon>Streptomycetaceae</taxon>
        <taxon>Streptomyces</taxon>
    </lineage>
</organism>
<protein>
    <recommendedName>
        <fullName evidence="3">Transglycosylase SLT domain-containing protein</fullName>
    </recommendedName>
</protein>
<keyword evidence="2" id="KW-1185">Reference proteome</keyword>
<dbReference type="RefSeq" id="WP_381171130.1">
    <property type="nucleotide sequence ID" value="NZ_JBHSFK010000010.1"/>
</dbReference>
<evidence type="ECO:0000313" key="2">
    <source>
        <dbReference type="Proteomes" id="UP001595839"/>
    </source>
</evidence>
<sequence>MPAHQPQSLFQPPALEGGGRLMAQVMLGVTTQESNMWQAARSAVPGVTASPLIGNYYGIDLYDGDPTNDWDVDFAKADCGYGITQITDHMRMAGREDGHGGTAWPYQQ</sequence>
<dbReference type="Proteomes" id="UP001595839">
    <property type="component" value="Unassembled WGS sequence"/>
</dbReference>
<comment type="caution">
    <text evidence="1">The sequence shown here is derived from an EMBL/GenBank/DDBJ whole genome shotgun (WGS) entry which is preliminary data.</text>
</comment>
<accession>A0ABV9AQ85</accession>
<evidence type="ECO:0008006" key="3">
    <source>
        <dbReference type="Google" id="ProtNLM"/>
    </source>
</evidence>
<gene>
    <name evidence="1" type="ORF">ACFPIH_17150</name>
</gene>
<name>A0ABV9AQ85_9ACTN</name>
<dbReference type="EMBL" id="JBHSFK010000010">
    <property type="protein sequence ID" value="MFC4501241.1"/>
    <property type="molecule type" value="Genomic_DNA"/>
</dbReference>
<proteinExistence type="predicted"/>